<proteinExistence type="predicted"/>
<evidence type="ECO:0000313" key="3">
    <source>
        <dbReference type="Proteomes" id="UP001189429"/>
    </source>
</evidence>
<keyword evidence="3" id="KW-1185">Reference proteome</keyword>
<evidence type="ECO:0000313" key="2">
    <source>
        <dbReference type="EMBL" id="CAK0827970.1"/>
    </source>
</evidence>
<reference evidence="2" key="1">
    <citation type="submission" date="2023-10" db="EMBL/GenBank/DDBJ databases">
        <authorList>
            <person name="Chen Y."/>
            <person name="Shah S."/>
            <person name="Dougan E. K."/>
            <person name="Thang M."/>
            <person name="Chan C."/>
        </authorList>
    </citation>
    <scope>NUCLEOTIDE SEQUENCE [LARGE SCALE GENOMIC DNA]</scope>
</reference>
<dbReference type="EMBL" id="CAUYUJ010009891">
    <property type="protein sequence ID" value="CAK0827970.1"/>
    <property type="molecule type" value="Genomic_DNA"/>
</dbReference>
<organism evidence="2 3">
    <name type="scientific">Prorocentrum cordatum</name>
    <dbReference type="NCBI Taxonomy" id="2364126"/>
    <lineage>
        <taxon>Eukaryota</taxon>
        <taxon>Sar</taxon>
        <taxon>Alveolata</taxon>
        <taxon>Dinophyceae</taxon>
        <taxon>Prorocentrales</taxon>
        <taxon>Prorocentraceae</taxon>
        <taxon>Prorocentrum</taxon>
    </lineage>
</organism>
<feature type="compositionally biased region" description="Basic and acidic residues" evidence="1">
    <location>
        <begin position="160"/>
        <end position="170"/>
    </location>
</feature>
<name>A0ABN9SA12_9DINO</name>
<feature type="region of interest" description="Disordered" evidence="1">
    <location>
        <begin position="38"/>
        <end position="170"/>
    </location>
</feature>
<protein>
    <submittedName>
        <fullName evidence="2">Uncharacterized protein</fullName>
    </submittedName>
</protein>
<sequence length="170" mass="16512">RFVRKVAGDRCRYLEVLEATQAILKDVQSAGDQFCTGRGGSLACSGGRGQRRPSVGSTTAGTPSALVDSGAAPGAAAEGAAAAPEPSGSRAGPRGATGGLRSSGSPSRPAAPGAPPPSSPAGPPGGAPRPPPWAGPRLGEEVGLRESSGGPAAKGGEPAAGDRSRARELE</sequence>
<feature type="compositionally biased region" description="Pro residues" evidence="1">
    <location>
        <begin position="112"/>
        <end position="134"/>
    </location>
</feature>
<evidence type="ECO:0000256" key="1">
    <source>
        <dbReference type="SAM" id="MobiDB-lite"/>
    </source>
</evidence>
<feature type="compositionally biased region" description="Low complexity" evidence="1">
    <location>
        <begin position="146"/>
        <end position="159"/>
    </location>
</feature>
<gene>
    <name evidence="2" type="ORF">PCOR1329_LOCUS27357</name>
</gene>
<feature type="non-terminal residue" evidence="2">
    <location>
        <position position="1"/>
    </location>
</feature>
<feature type="compositionally biased region" description="Low complexity" evidence="1">
    <location>
        <begin position="102"/>
        <end position="111"/>
    </location>
</feature>
<dbReference type="Proteomes" id="UP001189429">
    <property type="component" value="Unassembled WGS sequence"/>
</dbReference>
<feature type="compositionally biased region" description="Low complexity" evidence="1">
    <location>
        <begin position="69"/>
        <end position="93"/>
    </location>
</feature>
<feature type="non-terminal residue" evidence="2">
    <location>
        <position position="170"/>
    </location>
</feature>
<accession>A0ABN9SA12</accession>
<comment type="caution">
    <text evidence="2">The sequence shown here is derived from an EMBL/GenBank/DDBJ whole genome shotgun (WGS) entry which is preliminary data.</text>
</comment>